<comment type="subcellular location">
    <subcellularLocation>
        <location evidence="7">Cytoplasm</location>
        <location evidence="7">Nucleoid</location>
    </subcellularLocation>
</comment>
<dbReference type="InterPro" id="IPR007159">
    <property type="entry name" value="SpoVT-AbrB_dom"/>
</dbReference>
<dbReference type="SUPFAM" id="SSF89447">
    <property type="entry name" value="AbrB/MazE/MraZ-like"/>
    <property type="match status" value="1"/>
</dbReference>
<dbReference type="Proteomes" id="UP001589654">
    <property type="component" value="Unassembled WGS sequence"/>
</dbReference>
<evidence type="ECO:0000256" key="7">
    <source>
        <dbReference type="HAMAP-Rule" id="MF_01008"/>
    </source>
</evidence>
<keyword evidence="3" id="KW-0677">Repeat</keyword>
<dbReference type="InterPro" id="IPR038619">
    <property type="entry name" value="MraZ_sf"/>
</dbReference>
<keyword evidence="6 7" id="KW-0804">Transcription</keyword>
<dbReference type="CDD" id="cd16321">
    <property type="entry name" value="MraZ_C"/>
    <property type="match status" value="1"/>
</dbReference>
<dbReference type="PANTHER" id="PTHR34701">
    <property type="entry name" value="TRANSCRIPTIONAL REGULATOR MRAZ"/>
    <property type="match status" value="1"/>
</dbReference>
<keyword evidence="5 7" id="KW-0238">DNA-binding</keyword>
<dbReference type="InterPro" id="IPR035644">
    <property type="entry name" value="MraZ_C"/>
</dbReference>
<dbReference type="PROSITE" id="PS51740">
    <property type="entry name" value="SPOVT_ABRB"/>
    <property type="match status" value="2"/>
</dbReference>
<comment type="subunit">
    <text evidence="7">Forms oligomers.</text>
</comment>
<dbReference type="Gene3D" id="3.40.1550.20">
    <property type="entry name" value="Transcriptional regulator MraZ domain"/>
    <property type="match status" value="1"/>
</dbReference>
<comment type="caution">
    <text evidence="9">The sequence shown here is derived from an EMBL/GenBank/DDBJ whole genome shotgun (WGS) entry which is preliminary data.</text>
</comment>
<sequence length="149" mass="17000">MATFSSEYECKLDTKGRLVLPAKLKAALPEVGGGELVMRKGFDPCLELYPMVEFKKLDNQVSSLSGFDPKERNFKRNFYRNITEVELDSAGRFLIPKGLLKFAGIDREVVVVGVGKNIEIWSPERYDEFLIQDEEEFSLQAKKFLTPNQ</sequence>
<evidence type="ECO:0000256" key="5">
    <source>
        <dbReference type="ARBA" id="ARBA00023125"/>
    </source>
</evidence>
<keyword evidence="4 7" id="KW-0805">Transcription regulation</keyword>
<dbReference type="HAMAP" id="MF_01008">
    <property type="entry name" value="MraZ"/>
    <property type="match status" value="1"/>
</dbReference>
<feature type="domain" description="SpoVT-AbrB" evidence="8">
    <location>
        <begin position="82"/>
        <end position="125"/>
    </location>
</feature>
<accession>A0ABV5J187</accession>
<dbReference type="InterPro" id="IPR020603">
    <property type="entry name" value="MraZ_dom"/>
</dbReference>
<dbReference type="CDD" id="cd16320">
    <property type="entry name" value="MraZ_N"/>
    <property type="match status" value="1"/>
</dbReference>
<evidence type="ECO:0000313" key="10">
    <source>
        <dbReference type="Proteomes" id="UP001589654"/>
    </source>
</evidence>
<dbReference type="InterPro" id="IPR003444">
    <property type="entry name" value="MraZ"/>
</dbReference>
<reference evidence="9 10" key="1">
    <citation type="submission" date="2024-09" db="EMBL/GenBank/DDBJ databases">
        <authorList>
            <person name="Sun Q."/>
            <person name="Mori K."/>
        </authorList>
    </citation>
    <scope>NUCLEOTIDE SEQUENCE [LARGE SCALE GENOMIC DNA]</scope>
    <source>
        <strain evidence="9 10">CECT 7682</strain>
    </source>
</reference>
<dbReference type="RefSeq" id="WP_290246820.1">
    <property type="nucleotide sequence ID" value="NZ_JAUFQT010000001.1"/>
</dbReference>
<protein>
    <recommendedName>
        <fullName evidence="1 7">Transcriptional regulator MraZ</fullName>
    </recommendedName>
</protein>
<proteinExistence type="inferred from homology"/>
<evidence type="ECO:0000256" key="6">
    <source>
        <dbReference type="ARBA" id="ARBA00023163"/>
    </source>
</evidence>
<evidence type="ECO:0000256" key="4">
    <source>
        <dbReference type="ARBA" id="ARBA00023015"/>
    </source>
</evidence>
<gene>
    <name evidence="7 9" type="primary">mraZ</name>
    <name evidence="9" type="ORF">ACFFUR_02015</name>
</gene>
<name>A0ABV5J187_9BACT</name>
<evidence type="ECO:0000256" key="3">
    <source>
        <dbReference type="ARBA" id="ARBA00022737"/>
    </source>
</evidence>
<keyword evidence="10" id="KW-1185">Reference proteome</keyword>
<evidence type="ECO:0000313" key="9">
    <source>
        <dbReference type="EMBL" id="MFB9210567.1"/>
    </source>
</evidence>
<dbReference type="EMBL" id="JBHMEW010000008">
    <property type="protein sequence ID" value="MFB9210567.1"/>
    <property type="molecule type" value="Genomic_DNA"/>
</dbReference>
<feature type="domain" description="SpoVT-AbrB" evidence="8">
    <location>
        <begin position="7"/>
        <end position="53"/>
    </location>
</feature>
<organism evidence="9 10">
    <name type="scientific">Echinicola jeungdonensis</name>
    <dbReference type="NCBI Taxonomy" id="709343"/>
    <lineage>
        <taxon>Bacteria</taxon>
        <taxon>Pseudomonadati</taxon>
        <taxon>Bacteroidota</taxon>
        <taxon>Cytophagia</taxon>
        <taxon>Cytophagales</taxon>
        <taxon>Cyclobacteriaceae</taxon>
        <taxon>Echinicola</taxon>
    </lineage>
</organism>
<dbReference type="InterPro" id="IPR035642">
    <property type="entry name" value="MraZ_N"/>
</dbReference>
<evidence type="ECO:0000259" key="8">
    <source>
        <dbReference type="PROSITE" id="PS51740"/>
    </source>
</evidence>
<evidence type="ECO:0000256" key="2">
    <source>
        <dbReference type="ARBA" id="ARBA00022490"/>
    </source>
</evidence>
<dbReference type="InterPro" id="IPR037914">
    <property type="entry name" value="SpoVT-AbrB_sf"/>
</dbReference>
<dbReference type="PANTHER" id="PTHR34701:SF1">
    <property type="entry name" value="TRANSCRIPTIONAL REGULATOR MRAZ"/>
    <property type="match status" value="1"/>
</dbReference>
<evidence type="ECO:0000256" key="1">
    <source>
        <dbReference type="ARBA" id="ARBA00013860"/>
    </source>
</evidence>
<dbReference type="Pfam" id="PF02381">
    <property type="entry name" value="MraZ"/>
    <property type="match status" value="2"/>
</dbReference>
<dbReference type="NCBIfam" id="TIGR00242">
    <property type="entry name" value="division/cell wall cluster transcriptional repressor MraZ"/>
    <property type="match status" value="1"/>
</dbReference>
<comment type="similarity">
    <text evidence="7">Belongs to the MraZ family.</text>
</comment>
<keyword evidence="2 7" id="KW-0963">Cytoplasm</keyword>